<dbReference type="Proteomes" id="UP001056716">
    <property type="component" value="Chromosome"/>
</dbReference>
<evidence type="ECO:0000313" key="1">
    <source>
        <dbReference type="EMBL" id="USE82045.1"/>
    </source>
</evidence>
<organism evidence="1 2">
    <name type="scientific">Acinetobacter tibetensis</name>
    <dbReference type="NCBI Taxonomy" id="2943497"/>
    <lineage>
        <taxon>Bacteria</taxon>
        <taxon>Pseudomonadati</taxon>
        <taxon>Pseudomonadota</taxon>
        <taxon>Gammaproteobacteria</taxon>
        <taxon>Moraxellales</taxon>
        <taxon>Moraxellaceae</taxon>
        <taxon>Acinetobacter</taxon>
    </lineage>
</organism>
<name>A0AAE9LPA4_9GAMM</name>
<keyword evidence="2" id="KW-1185">Reference proteome</keyword>
<evidence type="ECO:0000313" key="2">
    <source>
        <dbReference type="Proteomes" id="UP001056716"/>
    </source>
</evidence>
<protein>
    <submittedName>
        <fullName evidence="1">Acyl-CoA thioesterase</fullName>
    </submittedName>
</protein>
<gene>
    <name evidence="1" type="ORF">M5E07_09445</name>
</gene>
<dbReference type="KEGG" id="atz:M5E07_09445"/>
<sequence length="67" mass="8121">MKKPRKKPEYPPSNWTIDQDSFLIENSSMPIEELLEHLPFNEDEILHRKEILGLSRRQKQMRKFLTI</sequence>
<dbReference type="RefSeq" id="WP_252218744.1">
    <property type="nucleotide sequence ID" value="NZ_CP098732.1"/>
</dbReference>
<dbReference type="AlphaFoldDB" id="A0AAE9LPA4"/>
<accession>A0AAE9LPA4</accession>
<reference evidence="1" key="1">
    <citation type="submission" date="2022-06" db="EMBL/GenBank/DDBJ databases">
        <title>Isolation, identification and characterization of iprodione-degrading strains in Lhasa, Tibet.</title>
        <authorList>
            <person name="Pan H."/>
        </authorList>
    </citation>
    <scope>NUCLEOTIDE SEQUENCE</scope>
    <source>
        <strain evidence="1">Y-23</strain>
    </source>
</reference>
<dbReference type="EMBL" id="CP098732">
    <property type="protein sequence ID" value="USE82045.1"/>
    <property type="molecule type" value="Genomic_DNA"/>
</dbReference>
<proteinExistence type="predicted"/>